<dbReference type="Proteomes" id="UP001165366">
    <property type="component" value="Unassembled WGS sequence"/>
</dbReference>
<comment type="caution">
    <text evidence="2">The sequence shown here is derived from an EMBL/GenBank/DDBJ whole genome shotgun (WGS) entry which is preliminary data.</text>
</comment>
<protein>
    <submittedName>
        <fullName evidence="2">Uncharacterized protein</fullName>
    </submittedName>
</protein>
<reference evidence="2" key="2">
    <citation type="submission" date="2024-05" db="EMBL/GenBank/DDBJ databases">
        <title>Rhodohalobacter halophilus gen. nov., sp. nov., a moderately halophilic member of the family Balneolaceae.</title>
        <authorList>
            <person name="Xia J."/>
        </authorList>
    </citation>
    <scope>NUCLEOTIDE SEQUENCE</scope>
    <source>
        <strain evidence="2">WB101</strain>
    </source>
</reference>
<evidence type="ECO:0000256" key="1">
    <source>
        <dbReference type="SAM" id="Phobius"/>
    </source>
</evidence>
<accession>A0ABS9KEX9</accession>
<keyword evidence="1" id="KW-0812">Transmembrane</keyword>
<sequence length="78" mass="8975">MRKNSGFRGKKIGLLYIWLTDFWLSLFILSGSFSSLETLYLSYAPVPNSGREISTQTDRELDSQAIVSHFNTRKNEKN</sequence>
<name>A0ABS9KEX9_9BACT</name>
<keyword evidence="1" id="KW-0472">Membrane</keyword>
<feature type="transmembrane region" description="Helical" evidence="1">
    <location>
        <begin position="12"/>
        <end position="33"/>
    </location>
</feature>
<evidence type="ECO:0000313" key="2">
    <source>
        <dbReference type="EMBL" id="MCG2589404.1"/>
    </source>
</evidence>
<organism evidence="2 3">
    <name type="scientific">Rhodohalobacter sulfatireducens</name>
    <dbReference type="NCBI Taxonomy" id="2911366"/>
    <lineage>
        <taxon>Bacteria</taxon>
        <taxon>Pseudomonadati</taxon>
        <taxon>Balneolota</taxon>
        <taxon>Balneolia</taxon>
        <taxon>Balneolales</taxon>
        <taxon>Balneolaceae</taxon>
        <taxon>Rhodohalobacter</taxon>
    </lineage>
</organism>
<dbReference type="EMBL" id="JAKLWS010000015">
    <property type="protein sequence ID" value="MCG2589404.1"/>
    <property type="molecule type" value="Genomic_DNA"/>
</dbReference>
<reference evidence="2" key="1">
    <citation type="submission" date="2022-01" db="EMBL/GenBank/DDBJ databases">
        <authorList>
            <person name="Wang Y."/>
        </authorList>
    </citation>
    <scope>NUCLEOTIDE SEQUENCE</scope>
    <source>
        <strain evidence="2">WB101</strain>
    </source>
</reference>
<gene>
    <name evidence="2" type="ORF">L6773_12565</name>
</gene>
<keyword evidence="1" id="KW-1133">Transmembrane helix</keyword>
<evidence type="ECO:0000313" key="3">
    <source>
        <dbReference type="Proteomes" id="UP001165366"/>
    </source>
</evidence>
<proteinExistence type="predicted"/>
<dbReference type="RefSeq" id="WP_237854765.1">
    <property type="nucleotide sequence ID" value="NZ_JAKLWS010000015.1"/>
</dbReference>
<keyword evidence="3" id="KW-1185">Reference proteome</keyword>